<name>X1FGZ1_9ZZZZ</name>
<evidence type="ECO:0000256" key="1">
    <source>
        <dbReference type="ARBA" id="ARBA00022553"/>
    </source>
</evidence>
<proteinExistence type="predicted"/>
<dbReference type="SMART" id="SM00448">
    <property type="entry name" value="REC"/>
    <property type="match status" value="1"/>
</dbReference>
<dbReference type="Pfam" id="PF00072">
    <property type="entry name" value="Response_reg"/>
    <property type="match status" value="1"/>
</dbReference>
<dbReference type="GO" id="GO:0000160">
    <property type="term" value="P:phosphorelay signal transduction system"/>
    <property type="evidence" value="ECO:0007669"/>
    <property type="project" value="InterPro"/>
</dbReference>
<dbReference type="EMBL" id="BARU01014243">
    <property type="protein sequence ID" value="GAH31795.1"/>
    <property type="molecule type" value="Genomic_DNA"/>
</dbReference>
<gene>
    <name evidence="3" type="ORF">S03H2_25254</name>
</gene>
<protein>
    <recommendedName>
        <fullName evidence="2">Response regulatory domain-containing protein</fullName>
    </recommendedName>
</protein>
<accession>X1FGZ1</accession>
<evidence type="ECO:0000313" key="3">
    <source>
        <dbReference type="EMBL" id="GAH31795.1"/>
    </source>
</evidence>
<dbReference type="PANTHER" id="PTHR44591">
    <property type="entry name" value="STRESS RESPONSE REGULATOR PROTEIN 1"/>
    <property type="match status" value="1"/>
</dbReference>
<dbReference type="AlphaFoldDB" id="X1FGZ1"/>
<dbReference type="SUPFAM" id="SSF52172">
    <property type="entry name" value="CheY-like"/>
    <property type="match status" value="1"/>
</dbReference>
<dbReference type="PANTHER" id="PTHR44591:SF25">
    <property type="entry name" value="CHEMOTAXIS TWO-COMPONENT RESPONSE REGULATOR"/>
    <property type="match status" value="1"/>
</dbReference>
<keyword evidence="1" id="KW-0597">Phosphoprotein</keyword>
<dbReference type="PROSITE" id="PS50110">
    <property type="entry name" value="RESPONSE_REGULATORY"/>
    <property type="match status" value="1"/>
</dbReference>
<dbReference type="Gene3D" id="3.40.50.2300">
    <property type="match status" value="1"/>
</dbReference>
<dbReference type="InterPro" id="IPR050595">
    <property type="entry name" value="Bact_response_regulator"/>
</dbReference>
<dbReference type="InterPro" id="IPR001789">
    <property type="entry name" value="Sig_transdc_resp-reg_receiver"/>
</dbReference>
<reference evidence="3" key="1">
    <citation type="journal article" date="2014" name="Front. Microbiol.">
        <title>High frequency of phylogenetically diverse reductive dehalogenase-homologous genes in deep subseafloor sedimentary metagenomes.</title>
        <authorList>
            <person name="Kawai M."/>
            <person name="Futagami T."/>
            <person name="Toyoda A."/>
            <person name="Takaki Y."/>
            <person name="Nishi S."/>
            <person name="Hori S."/>
            <person name="Arai W."/>
            <person name="Tsubouchi T."/>
            <person name="Morono Y."/>
            <person name="Uchiyama I."/>
            <person name="Ito T."/>
            <person name="Fujiyama A."/>
            <person name="Inagaki F."/>
            <person name="Takami H."/>
        </authorList>
    </citation>
    <scope>NUCLEOTIDE SEQUENCE</scope>
    <source>
        <strain evidence="3">Expedition CK06-06</strain>
    </source>
</reference>
<organism evidence="3">
    <name type="scientific">marine sediment metagenome</name>
    <dbReference type="NCBI Taxonomy" id="412755"/>
    <lineage>
        <taxon>unclassified sequences</taxon>
        <taxon>metagenomes</taxon>
        <taxon>ecological metagenomes</taxon>
    </lineage>
</organism>
<feature type="non-terminal residue" evidence="3">
    <location>
        <position position="1"/>
    </location>
</feature>
<sequence length="165" mass="18295">RAPAFGVSFSLMSERASILVVDDEPGLREMLTILFRRERYDVTTCPGFVTAREALRNAPIPYGVVLTDLMMPDGAGLDILSMAKERSLETEVIVMTAHSSVETAIEAMKRGAYDFVTKPFATSELKALVHKAFEKSALVAENVRLRAQVDRQNPKDLLGHSQPMR</sequence>
<feature type="non-terminal residue" evidence="3">
    <location>
        <position position="165"/>
    </location>
</feature>
<evidence type="ECO:0000259" key="2">
    <source>
        <dbReference type="PROSITE" id="PS50110"/>
    </source>
</evidence>
<feature type="domain" description="Response regulatory" evidence="2">
    <location>
        <begin position="17"/>
        <end position="133"/>
    </location>
</feature>
<dbReference type="InterPro" id="IPR011006">
    <property type="entry name" value="CheY-like_superfamily"/>
</dbReference>
<comment type="caution">
    <text evidence="3">The sequence shown here is derived from an EMBL/GenBank/DDBJ whole genome shotgun (WGS) entry which is preliminary data.</text>
</comment>